<accession>A0A8C8A3H6</accession>
<name>A0A8C8A3H6_9TELE</name>
<evidence type="ECO:0000256" key="5">
    <source>
        <dbReference type="ARBA" id="ARBA00023136"/>
    </source>
</evidence>
<dbReference type="PANTHER" id="PTHR14198:SF23">
    <property type="entry name" value="SI:CH211-137I24.10"/>
    <property type="match status" value="1"/>
</dbReference>
<evidence type="ECO:0000313" key="7">
    <source>
        <dbReference type="Ensembl" id="ENSOSIP00000051048.1"/>
    </source>
</evidence>
<evidence type="ECO:0000256" key="6">
    <source>
        <dbReference type="SAM" id="Phobius"/>
    </source>
</evidence>
<keyword evidence="4 6" id="KW-1133">Transmembrane helix</keyword>
<dbReference type="AlphaFoldDB" id="A0A8C8A3H6"/>
<dbReference type="PANTHER" id="PTHR14198">
    <property type="entry name" value="TRANSMEMBRANE 4 L6 FAMILY MEMBER 1-RELATED"/>
    <property type="match status" value="1"/>
</dbReference>
<evidence type="ECO:0000256" key="2">
    <source>
        <dbReference type="ARBA" id="ARBA00006193"/>
    </source>
</evidence>
<evidence type="ECO:0000313" key="8">
    <source>
        <dbReference type="Proteomes" id="UP000694383"/>
    </source>
</evidence>
<reference evidence="7" key="1">
    <citation type="submission" date="2025-08" db="UniProtKB">
        <authorList>
            <consortium name="Ensembl"/>
        </authorList>
    </citation>
    <scope>IDENTIFICATION</scope>
</reference>
<comment type="similarity">
    <text evidence="2">Belongs to the L6 tetraspanin family.</text>
</comment>
<keyword evidence="8" id="KW-1185">Reference proteome</keyword>
<dbReference type="Pfam" id="PF05805">
    <property type="entry name" value="L6_membrane"/>
    <property type="match status" value="1"/>
</dbReference>
<evidence type="ECO:0000256" key="3">
    <source>
        <dbReference type="ARBA" id="ARBA00022692"/>
    </source>
</evidence>
<protein>
    <submittedName>
        <fullName evidence="7">Transmembrane 4 L six family member 21a</fullName>
    </submittedName>
</protein>
<evidence type="ECO:0000256" key="1">
    <source>
        <dbReference type="ARBA" id="ARBA00004141"/>
    </source>
</evidence>
<dbReference type="GO" id="GO:0016020">
    <property type="term" value="C:membrane"/>
    <property type="evidence" value="ECO:0007669"/>
    <property type="project" value="UniProtKB-SubCell"/>
</dbReference>
<keyword evidence="3 6" id="KW-0812">Transmembrane</keyword>
<evidence type="ECO:0000256" key="4">
    <source>
        <dbReference type="ARBA" id="ARBA00022989"/>
    </source>
</evidence>
<proteinExistence type="inferred from homology"/>
<dbReference type="GeneTree" id="ENSGT01030000234590"/>
<organism evidence="7 8">
    <name type="scientific">Oryzias sinensis</name>
    <name type="common">Chinese medaka</name>
    <dbReference type="NCBI Taxonomy" id="183150"/>
    <lineage>
        <taxon>Eukaryota</taxon>
        <taxon>Metazoa</taxon>
        <taxon>Chordata</taxon>
        <taxon>Craniata</taxon>
        <taxon>Vertebrata</taxon>
        <taxon>Euteleostomi</taxon>
        <taxon>Actinopterygii</taxon>
        <taxon>Neopterygii</taxon>
        <taxon>Teleostei</taxon>
        <taxon>Neoteleostei</taxon>
        <taxon>Acanthomorphata</taxon>
        <taxon>Ovalentaria</taxon>
        <taxon>Atherinomorphae</taxon>
        <taxon>Beloniformes</taxon>
        <taxon>Adrianichthyidae</taxon>
        <taxon>Oryziinae</taxon>
        <taxon>Oryzias</taxon>
    </lineage>
</organism>
<dbReference type="Ensembl" id="ENSOSIT00000053603.1">
    <property type="protein sequence ID" value="ENSOSIP00000051048.1"/>
    <property type="gene ID" value="ENSOSIG00000023711.1"/>
</dbReference>
<reference evidence="7" key="2">
    <citation type="submission" date="2025-09" db="UniProtKB">
        <authorList>
            <consortium name="Ensembl"/>
        </authorList>
    </citation>
    <scope>IDENTIFICATION</scope>
</reference>
<sequence length="170" mass="18490">MPTLKRLRTVKKAVLSMIFLKKTLYIQKICSEHLLLLFQVLLPALYIHLTGTQGCCGNRCGMFLSIAFAAVGVAGGLYSFIVAVLGLKNGPYCKVLLAWTTPFKDSEEGYLSDSSKWIICTEPSDIVQFHIGLFSTLLATSSLQVILCAAQMINGLFGCLCGTCGKKDVI</sequence>
<feature type="transmembrane region" description="Helical" evidence="6">
    <location>
        <begin position="62"/>
        <end position="87"/>
    </location>
</feature>
<dbReference type="InterPro" id="IPR008661">
    <property type="entry name" value="L6_membrane"/>
</dbReference>
<dbReference type="Proteomes" id="UP000694383">
    <property type="component" value="Unplaced"/>
</dbReference>
<comment type="subcellular location">
    <subcellularLocation>
        <location evidence="1">Membrane</location>
        <topology evidence="1">Multi-pass membrane protein</topology>
    </subcellularLocation>
</comment>
<keyword evidence="5 6" id="KW-0472">Membrane</keyword>